<dbReference type="RefSeq" id="WP_007103713.1">
    <property type="nucleotide sequence ID" value="NZ_BAER01000024.1"/>
</dbReference>
<evidence type="ECO:0000313" key="3">
    <source>
        <dbReference type="Proteomes" id="UP000006322"/>
    </source>
</evidence>
<comment type="caution">
    <text evidence="2">The sequence shown here is derived from an EMBL/GenBank/DDBJ whole genome shotgun (WGS) entry which is preliminary data.</text>
</comment>
<evidence type="ECO:0000313" key="2">
    <source>
        <dbReference type="EMBL" id="GAC31909.1"/>
    </source>
</evidence>
<organism evidence="2 3">
    <name type="scientific">Paraglaciecola polaris LMG 21857</name>
    <dbReference type="NCBI Taxonomy" id="1129793"/>
    <lineage>
        <taxon>Bacteria</taxon>
        <taxon>Pseudomonadati</taxon>
        <taxon>Pseudomonadota</taxon>
        <taxon>Gammaproteobacteria</taxon>
        <taxon>Alteromonadales</taxon>
        <taxon>Alteromonadaceae</taxon>
        <taxon>Paraglaciecola</taxon>
    </lineage>
</organism>
<protein>
    <submittedName>
        <fullName evidence="2">GCN5-related N-acetyltransferase</fullName>
    </submittedName>
</protein>
<dbReference type="InterPro" id="IPR016181">
    <property type="entry name" value="Acyl_CoA_acyltransferase"/>
</dbReference>
<proteinExistence type="predicted"/>
<dbReference type="STRING" id="1129793.GPLA_0993"/>
<evidence type="ECO:0000259" key="1">
    <source>
        <dbReference type="PROSITE" id="PS51186"/>
    </source>
</evidence>
<keyword evidence="2" id="KW-0808">Transferase</keyword>
<name>K6YGQ2_9ALTE</name>
<dbReference type="PROSITE" id="PS51186">
    <property type="entry name" value="GNAT"/>
    <property type="match status" value="1"/>
</dbReference>
<accession>K6YGQ2</accession>
<dbReference type="AlphaFoldDB" id="K6YGQ2"/>
<dbReference type="Proteomes" id="UP000006322">
    <property type="component" value="Unassembled WGS sequence"/>
</dbReference>
<dbReference type="SUPFAM" id="SSF55729">
    <property type="entry name" value="Acyl-CoA N-acyltransferases (Nat)"/>
    <property type="match status" value="1"/>
</dbReference>
<keyword evidence="3" id="KW-1185">Reference proteome</keyword>
<dbReference type="Gene3D" id="3.40.630.30">
    <property type="match status" value="1"/>
</dbReference>
<gene>
    <name evidence="2" type="ORF">GPLA_0993</name>
</gene>
<sequence length="146" mass="16619">MTQIICSIVNTQEQLARCFPLMHQLRLHLTLEAFLQQTRQQQANGYQLLQAVYGQNICGLAGFSLGQKLAWGKHLYVDDLITNENQRSMGVGGAMLKWLEQYALQHDCDQLHLDSGVQRFSAHKFYLREGFVISSHHFAKSLALAE</sequence>
<dbReference type="Pfam" id="PF00583">
    <property type="entry name" value="Acetyltransf_1"/>
    <property type="match status" value="1"/>
</dbReference>
<reference evidence="3" key="1">
    <citation type="journal article" date="2014" name="Environ. Microbiol.">
        <title>Comparative genomics of the marine bacterial genus Glaciecola reveals the high degree of genomic diversity and genomic characteristic for cold adaptation.</title>
        <authorList>
            <person name="Qin Q.L."/>
            <person name="Xie B.B."/>
            <person name="Yu Y."/>
            <person name="Shu Y.L."/>
            <person name="Rong J.C."/>
            <person name="Zhang Y.J."/>
            <person name="Zhao D.L."/>
            <person name="Chen X.L."/>
            <person name="Zhang X.Y."/>
            <person name="Chen B."/>
            <person name="Zhou B.C."/>
            <person name="Zhang Y.Z."/>
        </authorList>
    </citation>
    <scope>NUCLEOTIDE SEQUENCE [LARGE SCALE GENOMIC DNA]</scope>
    <source>
        <strain evidence="3">LMG 21857</strain>
    </source>
</reference>
<dbReference type="InterPro" id="IPR000182">
    <property type="entry name" value="GNAT_dom"/>
</dbReference>
<feature type="domain" description="N-acetyltransferase" evidence="1">
    <location>
        <begin position="4"/>
        <end position="146"/>
    </location>
</feature>
<dbReference type="GO" id="GO:0016747">
    <property type="term" value="F:acyltransferase activity, transferring groups other than amino-acyl groups"/>
    <property type="evidence" value="ECO:0007669"/>
    <property type="project" value="InterPro"/>
</dbReference>
<dbReference type="EMBL" id="BAER01000024">
    <property type="protein sequence ID" value="GAC31909.1"/>
    <property type="molecule type" value="Genomic_DNA"/>
</dbReference>